<feature type="transmembrane region" description="Helical" evidence="8">
    <location>
        <begin position="196"/>
        <end position="214"/>
    </location>
</feature>
<name>A0ABP0H538_CLALP</name>
<dbReference type="InterPro" id="IPR011527">
    <property type="entry name" value="ABC1_TM_dom"/>
</dbReference>
<dbReference type="InterPro" id="IPR003593">
    <property type="entry name" value="AAA+_ATPase"/>
</dbReference>
<evidence type="ECO:0000313" key="11">
    <source>
        <dbReference type="EMBL" id="CAK8698371.1"/>
    </source>
</evidence>
<feature type="domain" description="ABC transmembrane type-1" evidence="10">
    <location>
        <begin position="740"/>
        <end position="1027"/>
    </location>
</feature>
<keyword evidence="7 8" id="KW-0472">Membrane</keyword>
<dbReference type="InterPro" id="IPR017871">
    <property type="entry name" value="ABC_transporter-like_CS"/>
</dbReference>
<proteinExistence type="inferred from homology"/>
<feature type="transmembrane region" description="Helical" evidence="8">
    <location>
        <begin position="736"/>
        <end position="761"/>
    </location>
</feature>
<dbReference type="InterPro" id="IPR036640">
    <property type="entry name" value="ABC1_TM_sf"/>
</dbReference>
<evidence type="ECO:0000256" key="1">
    <source>
        <dbReference type="ARBA" id="ARBA00004141"/>
    </source>
</evidence>
<evidence type="ECO:0000259" key="9">
    <source>
        <dbReference type="PROSITE" id="PS50893"/>
    </source>
</evidence>
<gene>
    <name evidence="11" type="ORF">CVLEPA_LOCUS31810</name>
</gene>
<feature type="transmembrane region" description="Helical" evidence="8">
    <location>
        <begin position="42"/>
        <end position="66"/>
    </location>
</feature>
<protein>
    <submittedName>
        <fullName evidence="11">Uncharacterized protein</fullName>
    </submittedName>
</protein>
<dbReference type="Gene3D" id="3.40.50.300">
    <property type="entry name" value="P-loop containing nucleotide triphosphate hydrolases"/>
    <property type="match status" value="2"/>
</dbReference>
<keyword evidence="6 8" id="KW-1133">Transmembrane helix</keyword>
<dbReference type="InterPro" id="IPR039421">
    <property type="entry name" value="Type_1_exporter"/>
</dbReference>
<evidence type="ECO:0000256" key="8">
    <source>
        <dbReference type="SAM" id="Phobius"/>
    </source>
</evidence>
<dbReference type="EMBL" id="CAWYQH010000174">
    <property type="protein sequence ID" value="CAK8698371.1"/>
    <property type="molecule type" value="Genomic_DNA"/>
</dbReference>
<feature type="transmembrane region" description="Helical" evidence="8">
    <location>
        <begin position="336"/>
        <end position="357"/>
    </location>
</feature>
<dbReference type="InterPro" id="IPR027417">
    <property type="entry name" value="P-loop_NTPase"/>
</dbReference>
<comment type="caution">
    <text evidence="11">The sequence shown here is derived from an EMBL/GenBank/DDBJ whole genome shotgun (WGS) entry which is preliminary data.</text>
</comment>
<keyword evidence="5" id="KW-0067">ATP-binding</keyword>
<evidence type="ECO:0000256" key="2">
    <source>
        <dbReference type="ARBA" id="ARBA00007577"/>
    </source>
</evidence>
<feature type="transmembrane region" description="Helical" evidence="8">
    <location>
        <begin position="781"/>
        <end position="804"/>
    </location>
</feature>
<keyword evidence="12" id="KW-1185">Reference proteome</keyword>
<evidence type="ECO:0000313" key="12">
    <source>
        <dbReference type="Proteomes" id="UP001642483"/>
    </source>
</evidence>
<dbReference type="PROSITE" id="PS00211">
    <property type="entry name" value="ABC_TRANSPORTER_1"/>
    <property type="match status" value="2"/>
</dbReference>
<organism evidence="11 12">
    <name type="scientific">Clavelina lepadiformis</name>
    <name type="common">Light-bulb sea squirt</name>
    <name type="synonym">Ascidia lepadiformis</name>
    <dbReference type="NCBI Taxonomy" id="159417"/>
    <lineage>
        <taxon>Eukaryota</taxon>
        <taxon>Metazoa</taxon>
        <taxon>Chordata</taxon>
        <taxon>Tunicata</taxon>
        <taxon>Ascidiacea</taxon>
        <taxon>Aplousobranchia</taxon>
        <taxon>Clavelinidae</taxon>
        <taxon>Clavelina</taxon>
    </lineage>
</organism>
<dbReference type="InterPro" id="IPR003439">
    <property type="entry name" value="ABC_transporter-like_ATP-bd"/>
</dbReference>
<evidence type="ECO:0000256" key="5">
    <source>
        <dbReference type="ARBA" id="ARBA00022840"/>
    </source>
</evidence>
<dbReference type="Proteomes" id="UP001642483">
    <property type="component" value="Unassembled WGS sequence"/>
</dbReference>
<dbReference type="CDD" id="cd18578">
    <property type="entry name" value="ABC_6TM_Pgp_ABCB1_D2_like"/>
    <property type="match status" value="1"/>
</dbReference>
<keyword evidence="3 8" id="KW-0812">Transmembrane</keyword>
<dbReference type="CDD" id="cd18577">
    <property type="entry name" value="ABC_6TM_Pgp_ABCB1_D1_like"/>
    <property type="match status" value="1"/>
</dbReference>
<feature type="domain" description="ABC transporter" evidence="9">
    <location>
        <begin position="398"/>
        <end position="634"/>
    </location>
</feature>
<feature type="domain" description="ABC transmembrane type-1" evidence="10">
    <location>
        <begin position="46"/>
        <end position="363"/>
    </location>
</feature>
<dbReference type="Gene3D" id="1.20.1560.10">
    <property type="entry name" value="ABC transporter type 1, transmembrane domain"/>
    <property type="match status" value="1"/>
</dbReference>
<evidence type="ECO:0000256" key="3">
    <source>
        <dbReference type="ARBA" id="ARBA00022692"/>
    </source>
</evidence>
<comment type="subcellular location">
    <subcellularLocation>
        <location evidence="1">Membrane</location>
        <topology evidence="1">Multi-pass membrane protein</topology>
    </subcellularLocation>
</comment>
<dbReference type="PROSITE" id="PS50893">
    <property type="entry name" value="ABC_TRANSPORTER_2"/>
    <property type="match status" value="2"/>
</dbReference>
<evidence type="ECO:0000256" key="4">
    <source>
        <dbReference type="ARBA" id="ARBA00022741"/>
    </source>
</evidence>
<evidence type="ECO:0000259" key="10">
    <source>
        <dbReference type="PROSITE" id="PS50929"/>
    </source>
</evidence>
<feature type="transmembrane region" description="Helical" evidence="8">
    <location>
        <begin position="306"/>
        <end position="324"/>
    </location>
</feature>
<dbReference type="SMART" id="SM00382">
    <property type="entry name" value="AAA"/>
    <property type="match status" value="2"/>
</dbReference>
<accession>A0ABP0H538</accession>
<feature type="domain" description="ABC transporter" evidence="9">
    <location>
        <begin position="1062"/>
        <end position="1300"/>
    </location>
</feature>
<keyword evidence="4" id="KW-0547">Nucleotide-binding</keyword>
<comment type="similarity">
    <text evidence="2">Belongs to the ABC transporter superfamily. ABCB family. Multidrug resistance exporter (TC 3.A.1.201) subfamily.</text>
</comment>
<dbReference type="PANTHER" id="PTHR43394:SF27">
    <property type="entry name" value="ATP-DEPENDENT TRANSLOCASE ABCB1-LIKE"/>
    <property type="match status" value="1"/>
</dbReference>
<dbReference type="Pfam" id="PF00664">
    <property type="entry name" value="ABC_membrane"/>
    <property type="match status" value="2"/>
</dbReference>
<dbReference type="SUPFAM" id="SSF90123">
    <property type="entry name" value="ABC transporter transmembrane region"/>
    <property type="match status" value="2"/>
</dbReference>
<dbReference type="Pfam" id="PF00005">
    <property type="entry name" value="ABC_tran"/>
    <property type="match status" value="2"/>
</dbReference>
<dbReference type="PANTHER" id="PTHR43394">
    <property type="entry name" value="ATP-DEPENDENT PERMEASE MDL1, MITOCHONDRIAL"/>
    <property type="match status" value="1"/>
</dbReference>
<feature type="transmembrane region" description="Helical" evidence="8">
    <location>
        <begin position="964"/>
        <end position="989"/>
    </location>
</feature>
<feature type="transmembrane region" description="Helical" evidence="8">
    <location>
        <begin position="1001"/>
        <end position="1021"/>
    </location>
</feature>
<dbReference type="CDD" id="cd03249">
    <property type="entry name" value="ABC_MTABC3_MDL1_MDL2"/>
    <property type="match status" value="2"/>
</dbReference>
<dbReference type="PROSITE" id="PS50929">
    <property type="entry name" value="ABC_TM1F"/>
    <property type="match status" value="2"/>
</dbReference>
<reference evidence="11 12" key="1">
    <citation type="submission" date="2024-02" db="EMBL/GenBank/DDBJ databases">
        <authorList>
            <person name="Daric V."/>
            <person name="Darras S."/>
        </authorList>
    </citation>
    <scope>NUCLEOTIDE SEQUENCE [LARGE SCALE GENOMIC DNA]</scope>
</reference>
<evidence type="ECO:0000256" key="7">
    <source>
        <dbReference type="ARBA" id="ARBA00023136"/>
    </source>
</evidence>
<feature type="transmembrane region" description="Helical" evidence="8">
    <location>
        <begin position="220"/>
        <end position="239"/>
    </location>
</feature>
<evidence type="ECO:0000256" key="6">
    <source>
        <dbReference type="ARBA" id="ARBA00022989"/>
    </source>
</evidence>
<feature type="transmembrane region" description="Helical" evidence="8">
    <location>
        <begin position="870"/>
        <end position="901"/>
    </location>
</feature>
<feature type="transmembrane region" description="Helical" evidence="8">
    <location>
        <begin position="121"/>
        <end position="146"/>
    </location>
</feature>
<sequence length="1310" mass="143895">MSDVKTDSLIKENNPLVEEEKKEETPSVPYAQLYRYAGPVEWCLIVVGTVCCAINGFTWPALMLFFGKSTGAFTFFGRYQSCNQDYQLCYEKNLTTLNESTWNETILSRLDSFQDETLEQVYGFCIVGAVAFVTFAFQVGTWNLAAVRITEKIRLKYFHSLLRQDIGFHDLNSAGELNSRLSSDIKKIAKGVGDKVSMFIHGIVCGVISILFALTLSWKLSLVSMAFTPLVLGPMVFLFKVKDIYNKKELDAYAKAGAIAEEAISSIRTVVAFGCQHKEIEKYAANLKNATDVGVQRIVAQGGSLGLNYLTQYGMYGMCLWYGAKLVIEGELDSGEMILVFFLVLIAAYSISAGMTYTENLPEAQAAAAKIYQVIDRIPEIDIFSDDGEKPVFDHGEIVFSNVEFSYPSRESVDVLNDINFVVEHGKRIALVGQSGCGKSTIIQLIQRFYDVKSGSITIGGKDVKTLNVKLLRDLIGVVAQEPVLFATTIAENIRWGRDDVTDDEIHQAAKEANVYDFIMKLPQKFDTLVGNRGGQVSGGQKQRIAIARAIVRNPKILLLDEATSSLDSYSESKVQDALDKASAGRTTVVVAHRLSTIRNADKIIAIVDGKVIEQGSHDQLLQNPNGVYRNLVNMQASREHGKETNDNKDVEDSIVEDYSDLTETDFLVGEDEVIDKETPLLDQNDQEMVVIDPKIENNKKKAKKDKKKKDEKEEEEEDLPKFDFMRILKMNSPEWLYLVFGCIFALLSGSCDPLNAIIYAEIFKTFALADPEEQYARATVLGLLYAALGFICFVGFTAEGICFGKSGMKLTYRLRKSAFSSILRQDISYFDEKTHSSGALCSRLAEDANRVQGCTGITMGLVLKNLATLGLALGISFAFGWKMTLVIIGFVPLIALGSIIEMTVFSGFENDETVNFAQAGSIATEAITNIRTVASLTKEKHIYELYLQKIAGPAKKALWKSTVIGLAFGYSQCIVFFAFAAAFAVAGITIESGEMEFDKAFLVLVAIIFGTMAVGQNSAFAPDFAEAKIAATRMMALFDRVPAIDADSTEGKTPAHCKGQLTVKSVSFHYSTRPSVPVLKDLSVSVQPGQTLALVGQSGCGKSTTTYLMERFYDPIEGSLLLDGIDIKQLNVAWLRQQMGLVSQEPVLFDQSIKENILYGDCTRVASDKEIEEVASQANIDQFISDLPEGYNTNAGSKGSQLSGGQKQRIAIARALLRNPKILLLDEATSALDTENEKIVQEALDSARSGRTSIVIAHRLSTVKNADQIAVIDSGTVIEVGTHDELIAKKGAYYSLVNAQIFTNEGGIA</sequence>
<dbReference type="SUPFAM" id="SSF52540">
    <property type="entry name" value="P-loop containing nucleoside triphosphate hydrolases"/>
    <property type="match status" value="2"/>
</dbReference>